<dbReference type="InterPro" id="IPR006094">
    <property type="entry name" value="Oxid_FAD_bind_N"/>
</dbReference>
<dbReference type="InterPro" id="IPR036318">
    <property type="entry name" value="FAD-bd_PCMH-like_sf"/>
</dbReference>
<dbReference type="Gene3D" id="3.30.465.10">
    <property type="match status" value="1"/>
</dbReference>
<name>A0A9P6IQX2_MORAP</name>
<dbReference type="Proteomes" id="UP000738359">
    <property type="component" value="Unassembled WGS sequence"/>
</dbReference>
<dbReference type="InterPro" id="IPR016169">
    <property type="entry name" value="FAD-bd_PCMH_sub2"/>
</dbReference>
<dbReference type="PANTHER" id="PTHR42973:SF39">
    <property type="entry name" value="FAD-BINDING PCMH-TYPE DOMAIN-CONTAINING PROTEIN"/>
    <property type="match status" value="1"/>
</dbReference>
<feature type="chain" id="PRO_5040322572" description="FAD-binding PCMH-type domain-containing protein" evidence="6">
    <location>
        <begin position="21"/>
        <end position="142"/>
    </location>
</feature>
<keyword evidence="5" id="KW-0560">Oxidoreductase</keyword>
<protein>
    <recommendedName>
        <fullName evidence="7">FAD-binding PCMH-type domain-containing protein</fullName>
    </recommendedName>
</protein>
<feature type="non-terminal residue" evidence="8">
    <location>
        <position position="142"/>
    </location>
</feature>
<dbReference type="SUPFAM" id="SSF56176">
    <property type="entry name" value="FAD-binding/transporter-associated domain-like"/>
    <property type="match status" value="1"/>
</dbReference>
<keyword evidence="4" id="KW-0274">FAD</keyword>
<evidence type="ECO:0000313" key="8">
    <source>
        <dbReference type="EMBL" id="KAF9944679.1"/>
    </source>
</evidence>
<comment type="cofactor">
    <cofactor evidence="1">
        <name>FAD</name>
        <dbReference type="ChEBI" id="CHEBI:57692"/>
    </cofactor>
</comment>
<gene>
    <name evidence="8" type="ORF">BGZ70_004437</name>
</gene>
<evidence type="ECO:0000313" key="9">
    <source>
        <dbReference type="Proteomes" id="UP000738359"/>
    </source>
</evidence>
<evidence type="ECO:0000256" key="6">
    <source>
        <dbReference type="SAM" id="SignalP"/>
    </source>
</evidence>
<dbReference type="InterPro" id="IPR016166">
    <property type="entry name" value="FAD-bd_PCMH"/>
</dbReference>
<evidence type="ECO:0000256" key="3">
    <source>
        <dbReference type="ARBA" id="ARBA00022630"/>
    </source>
</evidence>
<evidence type="ECO:0000256" key="5">
    <source>
        <dbReference type="ARBA" id="ARBA00023002"/>
    </source>
</evidence>
<dbReference type="AlphaFoldDB" id="A0A9P6IQX2"/>
<comment type="caution">
    <text evidence="8">The sequence shown here is derived from an EMBL/GenBank/DDBJ whole genome shotgun (WGS) entry which is preliminary data.</text>
</comment>
<evidence type="ECO:0000259" key="7">
    <source>
        <dbReference type="PROSITE" id="PS51387"/>
    </source>
</evidence>
<accession>A0A9P6IQX2</accession>
<keyword evidence="9" id="KW-1185">Reference proteome</keyword>
<proteinExistence type="inferred from homology"/>
<feature type="domain" description="FAD-binding PCMH-type" evidence="7">
    <location>
        <begin position="64"/>
        <end position="142"/>
    </location>
</feature>
<keyword evidence="3" id="KW-0285">Flavoprotein</keyword>
<keyword evidence="6" id="KW-0732">Signal</keyword>
<evidence type="ECO:0000256" key="2">
    <source>
        <dbReference type="ARBA" id="ARBA00005466"/>
    </source>
</evidence>
<reference evidence="8" key="1">
    <citation type="journal article" date="2020" name="Fungal Divers.">
        <title>Resolving the Mortierellaceae phylogeny through synthesis of multi-gene phylogenetics and phylogenomics.</title>
        <authorList>
            <person name="Vandepol N."/>
            <person name="Liber J."/>
            <person name="Desiro A."/>
            <person name="Na H."/>
            <person name="Kennedy M."/>
            <person name="Barry K."/>
            <person name="Grigoriev I.V."/>
            <person name="Miller A.N."/>
            <person name="O'Donnell K."/>
            <person name="Stajich J.E."/>
            <person name="Bonito G."/>
        </authorList>
    </citation>
    <scope>NUCLEOTIDE SEQUENCE</scope>
    <source>
        <strain evidence="8">CK1249</strain>
    </source>
</reference>
<dbReference type="OrthoDB" id="415825at2759"/>
<evidence type="ECO:0000256" key="4">
    <source>
        <dbReference type="ARBA" id="ARBA00022827"/>
    </source>
</evidence>
<dbReference type="PANTHER" id="PTHR42973">
    <property type="entry name" value="BINDING OXIDOREDUCTASE, PUTATIVE (AFU_ORTHOLOGUE AFUA_1G17690)-RELATED"/>
    <property type="match status" value="1"/>
</dbReference>
<dbReference type="GO" id="GO:0071949">
    <property type="term" value="F:FAD binding"/>
    <property type="evidence" value="ECO:0007669"/>
    <property type="project" value="InterPro"/>
</dbReference>
<comment type="similarity">
    <text evidence="2">Belongs to the oxygen-dependent FAD-linked oxidoreductase family.</text>
</comment>
<feature type="signal peptide" evidence="6">
    <location>
        <begin position="1"/>
        <end position="20"/>
    </location>
</feature>
<dbReference type="Pfam" id="PF01565">
    <property type="entry name" value="FAD_binding_4"/>
    <property type="match status" value="1"/>
</dbReference>
<dbReference type="EMBL" id="JAAAHY010002353">
    <property type="protein sequence ID" value="KAF9944679.1"/>
    <property type="molecule type" value="Genomic_DNA"/>
</dbReference>
<evidence type="ECO:0000256" key="1">
    <source>
        <dbReference type="ARBA" id="ARBA00001974"/>
    </source>
</evidence>
<dbReference type="InterPro" id="IPR050416">
    <property type="entry name" value="FAD-linked_Oxidoreductase"/>
</dbReference>
<sequence length="142" mass="14950">MRFQWALVAITASIATDALTNTVKALPAGMVGCLENIKNSANSSLITAPSPEYNLQRFGYDRNFDYRPVAIYYPATDAHVAAAIQCAAAYGVSVVPRSGGHSYEGYSIGGKDGSLVIDLKHFQQFSVNSASGVASIGGGTRL</sequence>
<organism evidence="8 9">
    <name type="scientific">Mortierella alpina</name>
    <name type="common">Oleaginous fungus</name>
    <name type="synonym">Mortierella renispora</name>
    <dbReference type="NCBI Taxonomy" id="64518"/>
    <lineage>
        <taxon>Eukaryota</taxon>
        <taxon>Fungi</taxon>
        <taxon>Fungi incertae sedis</taxon>
        <taxon>Mucoromycota</taxon>
        <taxon>Mortierellomycotina</taxon>
        <taxon>Mortierellomycetes</taxon>
        <taxon>Mortierellales</taxon>
        <taxon>Mortierellaceae</taxon>
        <taxon>Mortierella</taxon>
    </lineage>
</organism>
<dbReference type="PROSITE" id="PS51387">
    <property type="entry name" value="FAD_PCMH"/>
    <property type="match status" value="1"/>
</dbReference>
<dbReference type="GO" id="GO:0016491">
    <property type="term" value="F:oxidoreductase activity"/>
    <property type="evidence" value="ECO:0007669"/>
    <property type="project" value="UniProtKB-KW"/>
</dbReference>